<reference evidence="1 2" key="1">
    <citation type="submission" date="2017-02" db="EMBL/GenBank/DDBJ databases">
        <title>isolation and characterization of a novel temperate virus Aeropyrum globular virus 1 infecting hyperthermophilic archaeon Aeropyrum.</title>
        <authorList>
            <person name="Yumiya M."/>
            <person name="Yoshida T."/>
            <person name="Sako Y."/>
        </authorList>
    </citation>
    <scope>NUCLEOTIDE SEQUENCE [LARGE SCALE GENOMIC DNA]</scope>
    <source>
        <strain evidence="1 2">YK1-12-2013</strain>
    </source>
</reference>
<evidence type="ECO:0000313" key="1">
    <source>
        <dbReference type="EMBL" id="GBF09830.1"/>
    </source>
</evidence>
<evidence type="ECO:0008006" key="3">
    <source>
        <dbReference type="Google" id="ProtNLM"/>
    </source>
</evidence>
<dbReference type="Gene3D" id="3.40.1190.20">
    <property type="match status" value="1"/>
</dbReference>
<comment type="caution">
    <text evidence="1">The sequence shown here is derived from an EMBL/GenBank/DDBJ whole genome shotgun (WGS) entry which is preliminary data.</text>
</comment>
<sequence>MTICRVLIVSPPTVDVVEIGGSIVRRPGGPALYAGYAAGKLGCRAYAVGPVGYTTLDTAVVERRLGVERLGYRVVGEGYVYRHKYKAGGKRVSTLLGRPEPLDPARVLRVLSAGAYNVVLVSPLHGEDDGGLASYIHNNFNAITAVDLQGYYRGYASLWTPPTARIGSLAHISSDDASDPPREPMANIIVYTRGEAGGEVFSPSGSLTIPPPPKLVEDPTGAGDIFTIVFAIMLFRGAPPGPAAEAAATMTPEILESIRSDEGFQYSVPQSSSEALWI</sequence>
<organism evidence="1 2">
    <name type="scientific">Aeropyrum pernix</name>
    <dbReference type="NCBI Taxonomy" id="56636"/>
    <lineage>
        <taxon>Archaea</taxon>
        <taxon>Thermoproteota</taxon>
        <taxon>Thermoprotei</taxon>
        <taxon>Desulfurococcales</taxon>
        <taxon>Desulfurococcaceae</taxon>
        <taxon>Aeropyrum</taxon>
    </lineage>
</organism>
<dbReference type="InterPro" id="IPR029056">
    <property type="entry name" value="Ribokinase-like"/>
</dbReference>
<dbReference type="AlphaFoldDB" id="A0A401HBR6"/>
<dbReference type="OrthoDB" id="26949at2157"/>
<name>A0A401HBR6_AERPX</name>
<gene>
    <name evidence="1" type="ORF">apy_15550</name>
</gene>
<accession>A0A401HBR6</accession>
<evidence type="ECO:0000313" key="2">
    <source>
        <dbReference type="Proteomes" id="UP000291213"/>
    </source>
</evidence>
<dbReference type="SUPFAM" id="SSF53613">
    <property type="entry name" value="Ribokinase-like"/>
    <property type="match status" value="1"/>
</dbReference>
<proteinExistence type="predicted"/>
<protein>
    <recommendedName>
        <fullName evidence="3">Carbohydrate kinase PfkB domain-containing protein</fullName>
    </recommendedName>
</protein>
<dbReference type="RefSeq" id="WP_131160751.1">
    <property type="nucleotide sequence ID" value="NZ_BDMD01000110.1"/>
</dbReference>
<dbReference type="EMBL" id="BDMD01000110">
    <property type="protein sequence ID" value="GBF09830.1"/>
    <property type="molecule type" value="Genomic_DNA"/>
</dbReference>
<dbReference type="Proteomes" id="UP000291213">
    <property type="component" value="Unassembled WGS sequence"/>
</dbReference>